<gene>
    <name evidence="2" type="ORF">NDU88_001925</name>
</gene>
<feature type="compositionally biased region" description="Basic and acidic residues" evidence="1">
    <location>
        <begin position="78"/>
        <end position="89"/>
    </location>
</feature>
<sequence>MEFFLLLFVADRGRDVSPSSAPRRERKSEDTNDNQEEAPSDEGRNADFKEERDSDVVRNLEDIVDSLKGKYATEQEFWDLGRADEGLKENEDEDAEHWS</sequence>
<feature type="region of interest" description="Disordered" evidence="1">
    <location>
        <begin position="78"/>
        <end position="99"/>
    </location>
</feature>
<feature type="region of interest" description="Disordered" evidence="1">
    <location>
        <begin position="14"/>
        <end position="54"/>
    </location>
</feature>
<accession>A0AAV7MN42</accession>
<feature type="compositionally biased region" description="Acidic residues" evidence="1">
    <location>
        <begin position="90"/>
        <end position="99"/>
    </location>
</feature>
<keyword evidence="3" id="KW-1185">Reference proteome</keyword>
<dbReference type="EMBL" id="JANPWB010000013">
    <property type="protein sequence ID" value="KAJ1104514.1"/>
    <property type="molecule type" value="Genomic_DNA"/>
</dbReference>
<reference evidence="2" key="1">
    <citation type="journal article" date="2022" name="bioRxiv">
        <title>Sequencing and chromosome-scale assembly of the giantPleurodeles waltlgenome.</title>
        <authorList>
            <person name="Brown T."/>
            <person name="Elewa A."/>
            <person name="Iarovenko S."/>
            <person name="Subramanian E."/>
            <person name="Araus A.J."/>
            <person name="Petzold A."/>
            <person name="Susuki M."/>
            <person name="Suzuki K.-i.T."/>
            <person name="Hayashi T."/>
            <person name="Toyoda A."/>
            <person name="Oliveira C."/>
            <person name="Osipova E."/>
            <person name="Leigh N.D."/>
            <person name="Simon A."/>
            <person name="Yun M.H."/>
        </authorList>
    </citation>
    <scope>NUCLEOTIDE SEQUENCE</scope>
    <source>
        <strain evidence="2">20211129_DDA</strain>
        <tissue evidence="2">Liver</tissue>
    </source>
</reference>
<feature type="compositionally biased region" description="Basic and acidic residues" evidence="1">
    <location>
        <begin position="41"/>
        <end position="54"/>
    </location>
</feature>
<evidence type="ECO:0000256" key="1">
    <source>
        <dbReference type="SAM" id="MobiDB-lite"/>
    </source>
</evidence>
<dbReference type="Proteomes" id="UP001066276">
    <property type="component" value="Chromosome 9"/>
</dbReference>
<evidence type="ECO:0000313" key="2">
    <source>
        <dbReference type="EMBL" id="KAJ1104514.1"/>
    </source>
</evidence>
<organism evidence="2 3">
    <name type="scientific">Pleurodeles waltl</name>
    <name type="common">Iberian ribbed newt</name>
    <dbReference type="NCBI Taxonomy" id="8319"/>
    <lineage>
        <taxon>Eukaryota</taxon>
        <taxon>Metazoa</taxon>
        <taxon>Chordata</taxon>
        <taxon>Craniata</taxon>
        <taxon>Vertebrata</taxon>
        <taxon>Euteleostomi</taxon>
        <taxon>Amphibia</taxon>
        <taxon>Batrachia</taxon>
        <taxon>Caudata</taxon>
        <taxon>Salamandroidea</taxon>
        <taxon>Salamandridae</taxon>
        <taxon>Pleurodelinae</taxon>
        <taxon>Pleurodeles</taxon>
    </lineage>
</organism>
<proteinExistence type="predicted"/>
<feature type="compositionally biased region" description="Acidic residues" evidence="1">
    <location>
        <begin position="31"/>
        <end position="40"/>
    </location>
</feature>
<protein>
    <submittedName>
        <fullName evidence="2">Uncharacterized protein</fullName>
    </submittedName>
</protein>
<dbReference type="AlphaFoldDB" id="A0AAV7MN42"/>
<name>A0AAV7MN42_PLEWA</name>
<comment type="caution">
    <text evidence="2">The sequence shown here is derived from an EMBL/GenBank/DDBJ whole genome shotgun (WGS) entry which is preliminary data.</text>
</comment>
<evidence type="ECO:0000313" key="3">
    <source>
        <dbReference type="Proteomes" id="UP001066276"/>
    </source>
</evidence>